<dbReference type="AlphaFoldDB" id="A0A7J8DHU5"/>
<keyword evidence="2" id="KW-1185">Reference proteome</keyword>
<protein>
    <submittedName>
        <fullName evidence="1">Uncharacterized protein</fullName>
    </submittedName>
</protein>
<accession>A0A7J8DHU5</accession>
<name>A0A7J8DHU5_ROUAE</name>
<dbReference type="EMBL" id="JACASE010000012">
    <property type="protein sequence ID" value="KAF6422701.1"/>
    <property type="molecule type" value="Genomic_DNA"/>
</dbReference>
<comment type="caution">
    <text evidence="1">The sequence shown here is derived from an EMBL/GenBank/DDBJ whole genome shotgun (WGS) entry which is preliminary data.</text>
</comment>
<organism evidence="1 2">
    <name type="scientific">Rousettus aegyptiacus</name>
    <name type="common">Egyptian fruit bat</name>
    <name type="synonym">Pteropus aegyptiacus</name>
    <dbReference type="NCBI Taxonomy" id="9407"/>
    <lineage>
        <taxon>Eukaryota</taxon>
        <taxon>Metazoa</taxon>
        <taxon>Chordata</taxon>
        <taxon>Craniata</taxon>
        <taxon>Vertebrata</taxon>
        <taxon>Euteleostomi</taxon>
        <taxon>Mammalia</taxon>
        <taxon>Eutheria</taxon>
        <taxon>Laurasiatheria</taxon>
        <taxon>Chiroptera</taxon>
        <taxon>Yinpterochiroptera</taxon>
        <taxon>Pteropodoidea</taxon>
        <taxon>Pteropodidae</taxon>
        <taxon>Rousettinae</taxon>
        <taxon>Rousettus</taxon>
    </lineage>
</organism>
<proteinExistence type="predicted"/>
<sequence>MDPRCIAGERQPCPRLPCVAPGGRTGRWPPPRILQTRLGEVDRLAHQLWEGHVLPEPPVGCPQGPERDGRWRTGVQREAGHGGGPWGFSKFWLNTLPDALPPAAEVARLYGIPMQHLEHRYTKKLFLVFLRFTLNWASPVLLQPEGSEEGEGSSPAGFH</sequence>
<gene>
    <name evidence="1" type="ORF">HJG63_008537</name>
</gene>
<evidence type="ECO:0000313" key="2">
    <source>
        <dbReference type="Proteomes" id="UP000593571"/>
    </source>
</evidence>
<dbReference type="Proteomes" id="UP000593571">
    <property type="component" value="Unassembled WGS sequence"/>
</dbReference>
<evidence type="ECO:0000313" key="1">
    <source>
        <dbReference type="EMBL" id="KAF6422701.1"/>
    </source>
</evidence>
<reference evidence="1 2" key="1">
    <citation type="journal article" date="2020" name="Nature">
        <title>Six reference-quality genomes reveal evolution of bat adaptations.</title>
        <authorList>
            <person name="Jebb D."/>
            <person name="Huang Z."/>
            <person name="Pippel M."/>
            <person name="Hughes G.M."/>
            <person name="Lavrichenko K."/>
            <person name="Devanna P."/>
            <person name="Winkler S."/>
            <person name="Jermiin L.S."/>
            <person name="Skirmuntt E.C."/>
            <person name="Katzourakis A."/>
            <person name="Burkitt-Gray L."/>
            <person name="Ray D.A."/>
            <person name="Sullivan K.A.M."/>
            <person name="Roscito J.G."/>
            <person name="Kirilenko B.M."/>
            <person name="Davalos L.M."/>
            <person name="Corthals A.P."/>
            <person name="Power M.L."/>
            <person name="Jones G."/>
            <person name="Ransome R.D."/>
            <person name="Dechmann D.K.N."/>
            <person name="Locatelli A.G."/>
            <person name="Puechmaille S.J."/>
            <person name="Fedrigo O."/>
            <person name="Jarvis E.D."/>
            <person name="Hiller M."/>
            <person name="Vernes S.C."/>
            <person name="Myers E.W."/>
            <person name="Teeling E.C."/>
        </authorList>
    </citation>
    <scope>NUCLEOTIDE SEQUENCE [LARGE SCALE GENOMIC DNA]</scope>
    <source>
        <strain evidence="1">MRouAeg1</strain>
        <tissue evidence="1">Muscle</tissue>
    </source>
</reference>